<feature type="region of interest" description="Disordered" evidence="7">
    <location>
        <begin position="299"/>
        <end position="340"/>
    </location>
</feature>
<comment type="subcellular location">
    <subcellularLocation>
        <location evidence="1">Nucleus</location>
    </subcellularLocation>
</comment>
<dbReference type="GO" id="GO:0005524">
    <property type="term" value="F:ATP binding"/>
    <property type="evidence" value="ECO:0007669"/>
    <property type="project" value="UniProtKB-KW"/>
</dbReference>
<dbReference type="InterPro" id="IPR027417">
    <property type="entry name" value="P-loop_NTPase"/>
</dbReference>
<evidence type="ECO:0000256" key="1">
    <source>
        <dbReference type="ARBA" id="ARBA00004123"/>
    </source>
</evidence>
<keyword evidence="4" id="KW-0347">Helicase</keyword>
<feature type="region of interest" description="Disordered" evidence="7">
    <location>
        <begin position="33"/>
        <end position="53"/>
    </location>
</feature>
<dbReference type="InterPro" id="IPR044567">
    <property type="entry name" value="CLSY/DRD1"/>
</dbReference>
<feature type="region of interest" description="Disordered" evidence="7">
    <location>
        <begin position="175"/>
        <end position="279"/>
    </location>
</feature>
<keyword evidence="11" id="KW-1185">Reference proteome</keyword>
<evidence type="ECO:0000256" key="6">
    <source>
        <dbReference type="ARBA" id="ARBA00023242"/>
    </source>
</evidence>
<reference evidence="10" key="1">
    <citation type="submission" date="2022-04" db="EMBL/GenBank/DDBJ databases">
        <title>Carnegiea gigantea Genome sequencing and assembly v2.</title>
        <authorList>
            <person name="Copetti D."/>
            <person name="Sanderson M.J."/>
            <person name="Burquez A."/>
            <person name="Wojciechowski M.F."/>
        </authorList>
    </citation>
    <scope>NUCLEOTIDE SEQUENCE</scope>
    <source>
        <strain evidence="10">SGP5-SGP5p</strain>
        <tissue evidence="10">Aerial part</tissue>
    </source>
</reference>
<evidence type="ECO:0000259" key="8">
    <source>
        <dbReference type="PROSITE" id="PS51192"/>
    </source>
</evidence>
<dbReference type="OrthoDB" id="2020972at2759"/>
<sequence length="1173" mass="133537">MGHEPVANRTRGRRNREFERMIEVNKKARMTAKREWKKKMRNQALQISGQSEEEDDGFMIVDKDEFEQVVNLKRNNQRKDLGFEDDADNDLGFSVQRRYLGFEDDGGDNNVGCSEGNGEEIQCDGGKSEENPLLGFEENGNFVVFDDGESSDASSCKILGQRFCPWDNAVDDDVDVDDDLGADSAVGESSLKKNHNPLQESQISSQESSDSSTEYDDTEDDRDFRVDETESSSTSVSESSDGSIEEISEDYHMNVDDKGLEFEKQKNKKGEKRKRKENSEFRKVFDGLNLVSNPVTTENTSIARRTRSNWKQNLPKKKAKQGKYSSPIPIQEISSTDGEYDDIEEDYKEVVVGNGVSKPHNPNSSNVNHGGERKRGRPPKENDVELPPPSKKRRGRGFTDKELQRVLYNTLTDNGDVNLEESMPSLTESYLPLKFKFGIEEIIPPEKSEEDVELEMIWKQLDFILLACTVGDDRSCRVRFLMPIMFTCENDYNNEDFIPSDSAVLHVKLCAEGKHHLIYDEEVGIRCKFCSYVRDEIKYCTPDFNKNPFGKSENCGYGRFPYDGEIPLHQFQFDDNGYDPKACSRPSEGTWGTVWDLIPGIRRHLYPHQQEGIEFIWRNVAGGIKISELGKPRKDGLGGCIICHAPGTGKTRLAIVFLHSYMKQYPSSRPVIIAPSSVLPAWEEEFAKWKSGIPFLNMNSTDLPEAEDLGMQSILRNAKNEKTIRLAKLCTWKKGRGVLGISYSLFGKMTREKDGVDDKLRDVLLNKAGIMVLDEGHTPRNDASLIWKTLSNVTTRKKIILSGTPFQNNFHELYNIISLVREGFVDPLLADNHRDYQRKRGRKSASDEKRALFGSAHCNVDEAKRIEELRTRIKPFVHVYKGDILRETLRGLLDSVLILKPSDLQRKCLQHLESLKNSFGLDHWVSITSVHPALLLKCEHVPLFLDEEFKALLRKHEKDLDAGVKTRFSFELIKLSKGEKVLVFSQYINPLDHLGELLQDHFDWTVGREILYMDGKREAKQRQNLIKIFNDPSSEARVLLASTRACCEGIHLVGASRVVLLDVVWNPSVERQAISRAYRLGQEKNVHVYHLITSGTQECDKYYTMLSKDRLSELVFSASESEKLHNMAAPKLTVSEDQILDELITHEKTKAMFDKIIYQPKADDLIESFGFGC</sequence>
<feature type="compositionally biased region" description="Basic residues" evidence="7">
    <location>
        <begin position="304"/>
        <end position="321"/>
    </location>
</feature>
<dbReference type="GO" id="GO:0080188">
    <property type="term" value="P:gene silencing by siRNA-directed DNA methylation"/>
    <property type="evidence" value="ECO:0007669"/>
    <property type="project" value="InterPro"/>
</dbReference>
<dbReference type="GO" id="GO:0005634">
    <property type="term" value="C:nucleus"/>
    <property type="evidence" value="ECO:0007669"/>
    <property type="project" value="UniProtKB-SubCell"/>
</dbReference>
<evidence type="ECO:0000313" key="11">
    <source>
        <dbReference type="Proteomes" id="UP001153076"/>
    </source>
</evidence>
<dbReference type="PROSITE" id="PS51194">
    <property type="entry name" value="HELICASE_CTER"/>
    <property type="match status" value="1"/>
</dbReference>
<feature type="compositionally biased region" description="Low complexity" evidence="7">
    <location>
        <begin position="231"/>
        <end position="242"/>
    </location>
</feature>
<keyword evidence="2" id="KW-0547">Nucleotide-binding</keyword>
<dbReference type="Gene3D" id="3.40.50.10810">
    <property type="entry name" value="Tandem AAA-ATPase domain"/>
    <property type="match status" value="1"/>
</dbReference>
<dbReference type="SMART" id="SM00487">
    <property type="entry name" value="DEXDc"/>
    <property type="match status" value="1"/>
</dbReference>
<proteinExistence type="predicted"/>
<evidence type="ECO:0000256" key="4">
    <source>
        <dbReference type="ARBA" id="ARBA00022806"/>
    </source>
</evidence>
<feature type="domain" description="Helicase C-terminal" evidence="9">
    <location>
        <begin position="948"/>
        <end position="1128"/>
    </location>
</feature>
<feature type="region of interest" description="Disordered" evidence="7">
    <location>
        <begin position="353"/>
        <end position="399"/>
    </location>
</feature>
<evidence type="ECO:0000256" key="2">
    <source>
        <dbReference type="ARBA" id="ARBA00022741"/>
    </source>
</evidence>
<dbReference type="PANTHER" id="PTHR45821:SF5">
    <property type="entry name" value="SNF2 DOMAIN-CONTAINING PROTEIN CLASSY 4"/>
    <property type="match status" value="1"/>
</dbReference>
<name>A0A9Q1QQQ8_9CARY</name>
<dbReference type="Proteomes" id="UP001153076">
    <property type="component" value="Unassembled WGS sequence"/>
</dbReference>
<dbReference type="CDD" id="cd18793">
    <property type="entry name" value="SF2_C_SNF"/>
    <property type="match status" value="1"/>
</dbReference>
<dbReference type="SMART" id="SM00490">
    <property type="entry name" value="HELICc"/>
    <property type="match status" value="1"/>
</dbReference>
<feature type="compositionally biased region" description="Basic and acidic residues" evidence="7">
    <location>
        <begin position="249"/>
        <end position="265"/>
    </location>
</feature>
<dbReference type="Pfam" id="PF00176">
    <property type="entry name" value="SNF2-rel_dom"/>
    <property type="match status" value="1"/>
</dbReference>
<accession>A0A9Q1QQQ8</accession>
<feature type="compositionally biased region" description="Basic and acidic residues" evidence="7">
    <location>
        <begin position="370"/>
        <end position="383"/>
    </location>
</feature>
<feature type="compositionally biased region" description="Basic residues" evidence="7">
    <location>
        <begin position="266"/>
        <end position="276"/>
    </location>
</feature>
<dbReference type="InterPro" id="IPR038718">
    <property type="entry name" value="SNF2-like_sf"/>
</dbReference>
<dbReference type="PROSITE" id="PS51192">
    <property type="entry name" value="HELICASE_ATP_BIND_1"/>
    <property type="match status" value="1"/>
</dbReference>
<evidence type="ECO:0000259" key="9">
    <source>
        <dbReference type="PROSITE" id="PS51194"/>
    </source>
</evidence>
<dbReference type="InterPro" id="IPR000330">
    <property type="entry name" value="SNF2_N"/>
</dbReference>
<dbReference type="InterPro" id="IPR014001">
    <property type="entry name" value="Helicase_ATP-bd"/>
</dbReference>
<evidence type="ECO:0000313" key="10">
    <source>
        <dbReference type="EMBL" id="KAJ8451032.1"/>
    </source>
</evidence>
<evidence type="ECO:0000256" key="5">
    <source>
        <dbReference type="ARBA" id="ARBA00022840"/>
    </source>
</evidence>
<dbReference type="InterPro" id="IPR049730">
    <property type="entry name" value="SNF2/RAD54-like_C"/>
</dbReference>
<dbReference type="Gene3D" id="3.40.50.300">
    <property type="entry name" value="P-loop containing nucleotide triphosphate hydrolases"/>
    <property type="match status" value="1"/>
</dbReference>
<dbReference type="InterPro" id="IPR001650">
    <property type="entry name" value="Helicase_C-like"/>
</dbReference>
<protein>
    <submittedName>
        <fullName evidence="10">Uncharacterized protein</fullName>
    </submittedName>
</protein>
<dbReference type="GO" id="GO:0016787">
    <property type="term" value="F:hydrolase activity"/>
    <property type="evidence" value="ECO:0007669"/>
    <property type="project" value="UniProtKB-KW"/>
</dbReference>
<evidence type="ECO:0000256" key="7">
    <source>
        <dbReference type="SAM" id="MobiDB-lite"/>
    </source>
</evidence>
<feature type="compositionally biased region" description="Low complexity" evidence="7">
    <location>
        <begin position="199"/>
        <end position="212"/>
    </location>
</feature>
<dbReference type="AlphaFoldDB" id="A0A9Q1QQQ8"/>
<dbReference type="GO" id="GO:0004386">
    <property type="term" value="F:helicase activity"/>
    <property type="evidence" value="ECO:0007669"/>
    <property type="project" value="UniProtKB-KW"/>
</dbReference>
<feature type="domain" description="Helicase ATP-binding" evidence="8">
    <location>
        <begin position="631"/>
        <end position="823"/>
    </location>
</feature>
<keyword evidence="6" id="KW-0539">Nucleus</keyword>
<gene>
    <name evidence="10" type="ORF">Cgig2_026841</name>
</gene>
<comment type="caution">
    <text evidence="10">The sequence shown here is derived from an EMBL/GenBank/DDBJ whole genome shotgun (WGS) entry which is preliminary data.</text>
</comment>
<dbReference type="SUPFAM" id="SSF52540">
    <property type="entry name" value="P-loop containing nucleoside triphosphate hydrolases"/>
    <property type="match status" value="2"/>
</dbReference>
<organism evidence="10 11">
    <name type="scientific">Carnegiea gigantea</name>
    <dbReference type="NCBI Taxonomy" id="171969"/>
    <lineage>
        <taxon>Eukaryota</taxon>
        <taxon>Viridiplantae</taxon>
        <taxon>Streptophyta</taxon>
        <taxon>Embryophyta</taxon>
        <taxon>Tracheophyta</taxon>
        <taxon>Spermatophyta</taxon>
        <taxon>Magnoliopsida</taxon>
        <taxon>eudicotyledons</taxon>
        <taxon>Gunneridae</taxon>
        <taxon>Pentapetalae</taxon>
        <taxon>Caryophyllales</taxon>
        <taxon>Cactineae</taxon>
        <taxon>Cactaceae</taxon>
        <taxon>Cactoideae</taxon>
        <taxon>Echinocereeae</taxon>
        <taxon>Carnegiea</taxon>
    </lineage>
</organism>
<dbReference type="PANTHER" id="PTHR45821">
    <property type="entry name" value="SNF2 DOMAIN-CONTAINING PROTEIN CLASSY 2-RELATED"/>
    <property type="match status" value="1"/>
</dbReference>
<keyword evidence="3" id="KW-0378">Hydrolase</keyword>
<evidence type="ECO:0000256" key="3">
    <source>
        <dbReference type="ARBA" id="ARBA00022801"/>
    </source>
</evidence>
<keyword evidence="5" id="KW-0067">ATP-binding</keyword>
<dbReference type="EMBL" id="JAKOGI010000011">
    <property type="protein sequence ID" value="KAJ8451032.1"/>
    <property type="molecule type" value="Genomic_DNA"/>
</dbReference>
<dbReference type="Pfam" id="PF00271">
    <property type="entry name" value="Helicase_C"/>
    <property type="match status" value="1"/>
</dbReference>